<dbReference type="Pfam" id="PF00069">
    <property type="entry name" value="Pkinase"/>
    <property type="match status" value="1"/>
</dbReference>
<feature type="region of interest" description="Disordered" evidence="1">
    <location>
        <begin position="499"/>
        <end position="588"/>
    </location>
</feature>
<keyword evidence="3" id="KW-0808">Transferase</keyword>
<reference evidence="3 4" key="1">
    <citation type="submission" date="2022-11" db="EMBL/GenBank/DDBJ databases">
        <title>Minimal conservation of predation-associated metabolite biosynthetic gene clusters underscores biosynthetic potential of Myxococcota including descriptions for ten novel species: Archangium lansinium sp. nov., Myxococcus landrumus sp. nov., Nannocystis bai.</title>
        <authorList>
            <person name="Ahearne A."/>
            <person name="Stevens C."/>
            <person name="Phillips K."/>
        </authorList>
    </citation>
    <scope>NUCLEOTIDE SEQUENCE [LARGE SCALE GENOMIC DNA]</scope>
    <source>
        <strain evidence="3 4">MIWBW</strain>
    </source>
</reference>
<feature type="region of interest" description="Disordered" evidence="1">
    <location>
        <begin position="380"/>
        <end position="455"/>
    </location>
</feature>
<dbReference type="InterPro" id="IPR051681">
    <property type="entry name" value="Ser/Thr_Kinases-Pseudokinases"/>
</dbReference>
<dbReference type="InterPro" id="IPR013229">
    <property type="entry name" value="PEGA"/>
</dbReference>
<dbReference type="EMBL" id="JAPNKA010000001">
    <property type="protein sequence ID" value="MCY1079379.1"/>
    <property type="molecule type" value="Genomic_DNA"/>
</dbReference>
<evidence type="ECO:0000313" key="4">
    <source>
        <dbReference type="Proteomes" id="UP001207654"/>
    </source>
</evidence>
<feature type="compositionally biased region" description="Pro residues" evidence="1">
    <location>
        <begin position="407"/>
        <end position="428"/>
    </location>
</feature>
<dbReference type="Pfam" id="PF08308">
    <property type="entry name" value="PEGA"/>
    <property type="match status" value="1"/>
</dbReference>
<dbReference type="Proteomes" id="UP001207654">
    <property type="component" value="Unassembled WGS sequence"/>
</dbReference>
<protein>
    <submittedName>
        <fullName evidence="3">Protein kinase</fullName>
    </submittedName>
</protein>
<dbReference type="PANTHER" id="PTHR44329">
    <property type="entry name" value="SERINE/THREONINE-PROTEIN KINASE TNNI3K-RELATED"/>
    <property type="match status" value="1"/>
</dbReference>
<sequence length="723" mass="76657">MSPVRYHPLGPLLSGEGSRAFLGLALEDGATPRPVVLVWAPPDITRDKELCSQLERETQRAAVLEHPNILRVHGLVPLEAGLARITEFADGESLRRLMEVRPRIPPAFAALIVSDVATGVHYAHLAGNDDGTPLVHGDLRPETVMVSFNGVCKVTGYGALNVAPRERNGRRVRNRRNYSAPEQLMGGREAVTARTDVFLLGLLLHECLSGRMPFQDAQDSDQAVINRQLPPLPSDVPRPFAEVVRIATSKRANDRYATPLEFREAVVAAVEGLPSAETFSEFLTQLFPPDRDARATRRQMLEIGLADMARRASSPGMPAVAPTRPSGNTAVVAPSRPISGSIPLADLDEATQNADVEYHDVPFEEDDEVALDSVMELTGRHSRPGVARPLPPREESRAPALAEEPRTPPLAEPPRPLPPDELEAPPPAAARQAPPNKPAEAEEVDGAPAPRKKRRSRLPLLAGVLATAAAAGGFFFWNEHQKAQEIPAAPQVAPIAQAAPKAPPATLPAPAPAEAAAPDPAVPVDADGGTTVAAAPPAIAGTTPNTAPAVTVAGGAAPAEPGGTVVPASGTLPATPPPSGSTEAPTAQSPVVTTRLQLLVMPPVEVSLDGKRLGRTPLTVPLAPGPYTLELSNKAKGVRTARAITVLPQGTTKQRILLGKGTVQVRAPAGSRIYLNGRKAGPKLSLYEGEHQLVVITGKARWEKSFRLEPRQRVTFDVAHEKP</sequence>
<dbReference type="Gene3D" id="1.10.510.10">
    <property type="entry name" value="Transferase(Phosphotransferase) domain 1"/>
    <property type="match status" value="1"/>
</dbReference>
<dbReference type="PROSITE" id="PS50011">
    <property type="entry name" value="PROTEIN_KINASE_DOM"/>
    <property type="match status" value="1"/>
</dbReference>
<comment type="caution">
    <text evidence="3">The sequence shown here is derived from an EMBL/GenBank/DDBJ whole genome shotgun (WGS) entry which is preliminary data.</text>
</comment>
<keyword evidence="4" id="KW-1185">Reference proteome</keyword>
<dbReference type="InterPro" id="IPR011009">
    <property type="entry name" value="Kinase-like_dom_sf"/>
</dbReference>
<evidence type="ECO:0000259" key="2">
    <source>
        <dbReference type="PROSITE" id="PS50011"/>
    </source>
</evidence>
<gene>
    <name evidence="3" type="ORF">OV287_33465</name>
</gene>
<feature type="region of interest" description="Disordered" evidence="1">
    <location>
        <begin position="313"/>
        <end position="343"/>
    </location>
</feature>
<feature type="domain" description="Protein kinase" evidence="2">
    <location>
        <begin position="6"/>
        <end position="320"/>
    </location>
</feature>
<dbReference type="InterPro" id="IPR000719">
    <property type="entry name" value="Prot_kinase_dom"/>
</dbReference>
<evidence type="ECO:0000256" key="1">
    <source>
        <dbReference type="SAM" id="MobiDB-lite"/>
    </source>
</evidence>
<dbReference type="GO" id="GO:0016301">
    <property type="term" value="F:kinase activity"/>
    <property type="evidence" value="ECO:0007669"/>
    <property type="project" value="UniProtKB-KW"/>
</dbReference>
<evidence type="ECO:0000313" key="3">
    <source>
        <dbReference type="EMBL" id="MCY1079379.1"/>
    </source>
</evidence>
<dbReference type="SUPFAM" id="SSF56112">
    <property type="entry name" value="Protein kinase-like (PK-like)"/>
    <property type="match status" value="1"/>
</dbReference>
<accession>A0ABT4ACH9</accession>
<organism evidence="3 4">
    <name type="scientific">Archangium lansingense</name>
    <dbReference type="NCBI Taxonomy" id="2995310"/>
    <lineage>
        <taxon>Bacteria</taxon>
        <taxon>Pseudomonadati</taxon>
        <taxon>Myxococcota</taxon>
        <taxon>Myxococcia</taxon>
        <taxon>Myxococcales</taxon>
        <taxon>Cystobacterineae</taxon>
        <taxon>Archangiaceae</taxon>
        <taxon>Archangium</taxon>
    </lineage>
</organism>
<name>A0ABT4ACH9_9BACT</name>
<dbReference type="RefSeq" id="WP_267538105.1">
    <property type="nucleotide sequence ID" value="NZ_JAPNKA010000001.1"/>
</dbReference>
<keyword evidence="3" id="KW-0418">Kinase</keyword>
<feature type="compositionally biased region" description="Low complexity" evidence="1">
    <location>
        <begin position="512"/>
        <end position="568"/>
    </location>
</feature>
<proteinExistence type="predicted"/>
<feature type="compositionally biased region" description="Pro residues" evidence="1">
    <location>
        <begin position="501"/>
        <end position="511"/>
    </location>
</feature>